<keyword evidence="4" id="KW-1185">Reference proteome</keyword>
<organism evidence="3 4">
    <name type="scientific">Piscirickettsia litoralis</name>
    <dbReference type="NCBI Taxonomy" id="1891921"/>
    <lineage>
        <taxon>Bacteria</taxon>
        <taxon>Pseudomonadati</taxon>
        <taxon>Pseudomonadota</taxon>
        <taxon>Gammaproteobacteria</taxon>
        <taxon>Thiotrichales</taxon>
        <taxon>Piscirickettsiaceae</taxon>
        <taxon>Piscirickettsia</taxon>
    </lineage>
</organism>
<dbReference type="SUPFAM" id="SSF52540">
    <property type="entry name" value="P-loop containing nucleoside triphosphate hydrolases"/>
    <property type="match status" value="1"/>
</dbReference>
<dbReference type="InterPro" id="IPR019476">
    <property type="entry name" value="T4SS_TraD_DNA-bd"/>
</dbReference>
<evidence type="ECO:0000259" key="1">
    <source>
        <dbReference type="Pfam" id="PF10412"/>
    </source>
</evidence>
<dbReference type="Pfam" id="PF10412">
    <property type="entry name" value="TrwB_AAD_bind"/>
    <property type="match status" value="1"/>
</dbReference>
<dbReference type="PANTHER" id="PTHR30121:SF6">
    <property type="entry name" value="SLR6007 PROTEIN"/>
    <property type="match status" value="1"/>
</dbReference>
<evidence type="ECO:0000313" key="3">
    <source>
        <dbReference type="EMBL" id="ODN41441.1"/>
    </source>
</evidence>
<name>A0ABX2ZXW5_9GAMM</name>
<reference evidence="3 4" key="1">
    <citation type="submission" date="2016-08" db="EMBL/GenBank/DDBJ databases">
        <title>Draft genome sequence of Candidatus Piscirickettsia litoralis, from seawater.</title>
        <authorList>
            <person name="Wan X."/>
            <person name="Lee A.J."/>
            <person name="Hou S."/>
            <person name="Donachie S.P."/>
        </authorList>
    </citation>
    <scope>NUCLEOTIDE SEQUENCE [LARGE SCALE GENOMIC DNA]</scope>
    <source>
        <strain evidence="3 4">Y2</strain>
    </source>
</reference>
<feature type="domain" description="TraD/TraG TraM recognition site" evidence="2">
    <location>
        <begin position="455"/>
        <end position="568"/>
    </location>
</feature>
<dbReference type="PANTHER" id="PTHR30121">
    <property type="entry name" value="UNCHARACTERIZED PROTEIN YJGR-RELATED"/>
    <property type="match status" value="1"/>
</dbReference>
<dbReference type="Gene3D" id="3.40.50.300">
    <property type="entry name" value="P-loop containing nucleotide triphosphate hydrolases"/>
    <property type="match status" value="2"/>
</dbReference>
<dbReference type="NCBIfam" id="TIGR03743">
    <property type="entry name" value="SXT_TraD"/>
    <property type="match status" value="1"/>
</dbReference>
<evidence type="ECO:0000259" key="2">
    <source>
        <dbReference type="Pfam" id="PF12696"/>
    </source>
</evidence>
<evidence type="ECO:0000313" key="4">
    <source>
        <dbReference type="Proteomes" id="UP000094329"/>
    </source>
</evidence>
<dbReference type="EMBL" id="MDTU01000003">
    <property type="protein sequence ID" value="ODN41441.1"/>
    <property type="molecule type" value="Genomic_DNA"/>
</dbReference>
<dbReference type="InterPro" id="IPR022458">
    <property type="entry name" value="Conjugative_coupling_TraG/TraD"/>
</dbReference>
<dbReference type="Pfam" id="PF12696">
    <property type="entry name" value="TraG-D_C"/>
    <property type="match status" value="1"/>
</dbReference>
<sequence>MKYNPLEYDVTWRPNYEFAIVAGWGTAALGCLGLAELMGQPLTSAFIASSVCALLGCTRLRQAVRLYKIQKHVHGRALEFITLDEVKDLIEGHTDQLWLGYGFLWENTHAQRAFEILKRNQSEILKRHNKSPDMGMTWIHGLEHQEHKVYQPMKHVEGHTLILGTTGSGKTRCFDTLVSQAILRNETVIIIDPKGDKELCDNAERVCKAMNQPERFVKFHPAFPESSIRLNPLRNFSSGTELASRIAALIPSEGGGDPFKAYGQMALNNIVQGLLFTNTRPDLKALRRYIETGEAGLVVDAISAYALRVIGESWLTEAATYLDRAKTLQSKAAMLMKYYQEKIQPHYPNSDLEGLLGMFQHDKTHLSKMIASLLPILNMLTSGEIGHLLSPDVNESSDTRPVMDNSKIINNGMVAYIGLDSLTDGMVSATIGSIFLSDLTAVAGNRYNYGVNNRPVNIFVDEAAEVINDPFIQLLNKGRGAAMRLFVATQTIPDFTARLGNKDKALQVLGNINNVFSLRINDPDSQEFVVNNIPKTRVKYVMRTQGISTNTNNPATFGGNTGERLMEEEADLFPAPLLGMLPNLEYVAKISGGYIYKGRLPILVENKETH</sequence>
<gene>
    <name evidence="3" type="ORF">BGC07_16720</name>
</gene>
<dbReference type="PROSITE" id="PS51257">
    <property type="entry name" value="PROKAR_LIPOPROTEIN"/>
    <property type="match status" value="1"/>
</dbReference>
<accession>A0ABX2ZXW5</accession>
<dbReference type="Proteomes" id="UP000094329">
    <property type="component" value="Unassembled WGS sequence"/>
</dbReference>
<protein>
    <submittedName>
        <fullName evidence="3">Conjugal transfer protein</fullName>
    </submittedName>
</protein>
<feature type="domain" description="Type IV secretion system coupling protein TraD DNA-binding" evidence="1">
    <location>
        <begin position="152"/>
        <end position="302"/>
    </location>
</feature>
<dbReference type="InterPro" id="IPR051162">
    <property type="entry name" value="T4SS_component"/>
</dbReference>
<dbReference type="CDD" id="cd01127">
    <property type="entry name" value="TrwB_TraG_TraD_VirD4"/>
    <property type="match status" value="2"/>
</dbReference>
<dbReference type="InterPro" id="IPR027417">
    <property type="entry name" value="P-loop_NTPase"/>
</dbReference>
<dbReference type="InterPro" id="IPR032689">
    <property type="entry name" value="TraG-D_C"/>
</dbReference>
<comment type="caution">
    <text evidence="3">The sequence shown here is derived from an EMBL/GenBank/DDBJ whole genome shotgun (WGS) entry which is preliminary data.</text>
</comment>
<proteinExistence type="predicted"/>